<evidence type="ECO:0008006" key="2">
    <source>
        <dbReference type="Google" id="ProtNLM"/>
    </source>
</evidence>
<dbReference type="AlphaFoldDB" id="A4U4N7"/>
<evidence type="ECO:0000313" key="1">
    <source>
        <dbReference type="EMBL" id="CAM77844.1"/>
    </source>
</evidence>
<accession>A4U4N7</accession>
<gene>
    <name evidence="1" type="ORF">MGR_3912</name>
</gene>
<dbReference type="EMBL" id="CU459003">
    <property type="protein sequence ID" value="CAM77844.1"/>
    <property type="molecule type" value="Genomic_DNA"/>
</dbReference>
<proteinExistence type="predicted"/>
<name>A4U4N7_9PROT</name>
<sequence length="256" mass="26815">MRIRGHRDGKRTVMEAVSRSVGRLDDLYALTQVTGAPFRRFGQVVSNLDAQTSTSQRTYTLAEGRLASQAAVDAAADVLDSLYVIRDKLGIADGLSVPSQRGDASRFSVQTDITTLLGGIDQRVARASVSGLNLVSQPSTAIRIQTTDLGGVSTVTSQPLDSRSLGLSGLSVIDQSATEAARIAVDRAIRQVSTRYEALSNAVQGLRYDDGINSGLVGALSSFGRGDGMTSYSASATASSSSSAALRRGSLVNLRA</sequence>
<reference evidence="1" key="1">
    <citation type="journal article" date="2007" name="J. Bacteriol.">
        <title>Comparative genome analysis of four magnetotactic bacteria reveals a complex set of group-specific genes implicated in magnetosome biomineralization and function.</title>
        <authorList>
            <person name="Richter M."/>
            <person name="Kube M."/>
            <person name="Bazylinski D.A."/>
            <person name="Lombardot T."/>
            <person name="Gloeckner F.O."/>
            <person name="Reinhardt R."/>
            <person name="Schueler D."/>
        </authorList>
    </citation>
    <scope>NUCLEOTIDE SEQUENCE</scope>
    <source>
        <strain evidence="1">MSR-1</strain>
    </source>
</reference>
<organism evidence="1">
    <name type="scientific">Magnetospirillum gryphiswaldense</name>
    <dbReference type="NCBI Taxonomy" id="55518"/>
    <lineage>
        <taxon>Bacteria</taxon>
        <taxon>Pseudomonadati</taxon>
        <taxon>Pseudomonadota</taxon>
        <taxon>Alphaproteobacteria</taxon>
        <taxon>Rhodospirillales</taxon>
        <taxon>Rhodospirillaceae</taxon>
        <taxon>Magnetospirillum</taxon>
    </lineage>
</organism>
<protein>
    <recommendedName>
        <fullName evidence="2">Flagellin N-terminal domain-containing protein</fullName>
    </recommendedName>
</protein>